<feature type="compositionally biased region" description="Basic and acidic residues" evidence="1">
    <location>
        <begin position="673"/>
        <end position="691"/>
    </location>
</feature>
<protein>
    <recommendedName>
        <fullName evidence="4">AAA+ ATPase domain-containing protein</fullName>
    </recommendedName>
</protein>
<organism evidence="2 3">
    <name type="scientific">Phormidesmis priestleyi</name>
    <dbReference type="NCBI Taxonomy" id="268141"/>
    <lineage>
        <taxon>Bacteria</taxon>
        <taxon>Bacillati</taxon>
        <taxon>Cyanobacteriota</taxon>
        <taxon>Cyanophyceae</taxon>
        <taxon>Leptolyngbyales</taxon>
        <taxon>Leptolyngbyaceae</taxon>
        <taxon>Phormidesmis</taxon>
    </lineage>
</organism>
<dbReference type="SUPFAM" id="SSF56731">
    <property type="entry name" value="DNA primase core"/>
    <property type="match status" value="1"/>
</dbReference>
<feature type="compositionally biased region" description="Basic and acidic residues" evidence="1">
    <location>
        <begin position="635"/>
        <end position="648"/>
    </location>
</feature>
<name>A0A2W4XDW7_9CYAN</name>
<comment type="caution">
    <text evidence="2">The sequence shown here is derived from an EMBL/GenBank/DDBJ whole genome shotgun (WGS) entry which is preliminary data.</text>
</comment>
<dbReference type="Pfam" id="PF13481">
    <property type="entry name" value="AAA_25"/>
    <property type="match status" value="1"/>
</dbReference>
<dbReference type="AlphaFoldDB" id="A0A2W4XDW7"/>
<gene>
    <name evidence="2" type="ORF">DCF15_10445</name>
</gene>
<evidence type="ECO:0008006" key="4">
    <source>
        <dbReference type="Google" id="ProtNLM"/>
    </source>
</evidence>
<dbReference type="InterPro" id="IPR027417">
    <property type="entry name" value="P-loop_NTPase"/>
</dbReference>
<dbReference type="Gene3D" id="3.40.1360.10">
    <property type="match status" value="1"/>
</dbReference>
<dbReference type="CDD" id="cd01029">
    <property type="entry name" value="TOPRIM_primases"/>
    <property type="match status" value="1"/>
</dbReference>
<feature type="region of interest" description="Disordered" evidence="1">
    <location>
        <begin position="670"/>
        <end position="694"/>
    </location>
</feature>
<dbReference type="Gene3D" id="3.40.50.300">
    <property type="entry name" value="P-loop containing nucleotide triphosphate hydrolases"/>
    <property type="match status" value="1"/>
</dbReference>
<dbReference type="SUPFAM" id="SSF46785">
    <property type="entry name" value="Winged helix' DNA-binding domain"/>
    <property type="match status" value="1"/>
</dbReference>
<dbReference type="InterPro" id="IPR036390">
    <property type="entry name" value="WH_DNA-bd_sf"/>
</dbReference>
<dbReference type="EMBL" id="QBMP01000094">
    <property type="protein sequence ID" value="PZO55460.1"/>
    <property type="molecule type" value="Genomic_DNA"/>
</dbReference>
<proteinExistence type="predicted"/>
<evidence type="ECO:0000313" key="2">
    <source>
        <dbReference type="EMBL" id="PZO55460.1"/>
    </source>
</evidence>
<evidence type="ECO:0000313" key="3">
    <source>
        <dbReference type="Proteomes" id="UP000249794"/>
    </source>
</evidence>
<reference evidence="2 3" key="2">
    <citation type="submission" date="2018-06" db="EMBL/GenBank/DDBJ databases">
        <title>Metagenomic assembly of (sub)arctic Cyanobacteria and their associated microbiome from non-axenic cultures.</title>
        <authorList>
            <person name="Baurain D."/>
        </authorList>
    </citation>
    <scope>NUCLEOTIDE SEQUENCE [LARGE SCALE GENOMIC DNA]</scope>
    <source>
        <strain evidence="2">ULC027bin1</strain>
    </source>
</reference>
<dbReference type="InterPro" id="IPR034154">
    <property type="entry name" value="TOPRIM_DnaG/twinkle"/>
</dbReference>
<sequence length="763" mass="84513">MFKITDHIEFDSSLRAVCPSCEADGKGKKKNLALVPGTDGAYKCHRGCSTEDIRAALGQEKPRQIPTALAQPQRTSTSVPPQRIAQDHALMSKSSKALEWLNARGITEEAIAHFKLGIARSKAGSKHIPSISIPIPNATGTQYWRKKRIAPWLTGDDRPADAQDWSQYGIPQQVFFTHKPDGADCTYLCEGEWDAIRLGWEMRADPKVAIACFTCGCGSAPAPDELDRMPGDVVIFYDQDEPGRKGAKKLADRLGTRSKVATVPTIEGSEEGWDITDALNVFEIKDIHEAAAKAERWAIATKKNDVQLRMITNAELIDRAADYIDWLVPELLTCDELFVLGMPPRGGKSLWCMTLAKAIATGGKFLDRPVTQGSVLYVNLEDGDAKIKTRQISQGWDRDLPVYWLDKFKLTELPDLGEAIDEIGDVRLVVLDTFSRVRSDGMKETGAEMGQVLEPLQEMCKAKNVCAILTHHLSKGTIEKDQNPFDLLRGSGSIRATARGSMVIIPADNCYRLIAENGHTDNMDLRIRINPATLEWRLLGNWEPRVDGDMKDQILDHLNLIGEATVTEVAKSLNFKASSVSTILYRLQADDMVIKVGGKGPRPARYMRSANYRQQLDSLLAVANPDGESDTALRQQKEGYREYSDQSDHSALSDQNSMITSEEMITLSPDKGNCWRKDSKPSTAGDTKRQQGDPLLALDGASNCHTLKPGDQVRYVGQNWQRERICGRKKLIVESIAEDIAVVNHTAWRFTQSIAVSELAIAK</sequence>
<reference evidence="3" key="1">
    <citation type="submission" date="2018-04" db="EMBL/GenBank/DDBJ databases">
        <authorList>
            <person name="Cornet L."/>
        </authorList>
    </citation>
    <scope>NUCLEOTIDE SEQUENCE [LARGE SCALE GENOMIC DNA]</scope>
</reference>
<evidence type="ECO:0000256" key="1">
    <source>
        <dbReference type="SAM" id="MobiDB-lite"/>
    </source>
</evidence>
<dbReference type="InterPro" id="IPR036388">
    <property type="entry name" value="WH-like_DNA-bd_sf"/>
</dbReference>
<dbReference type="Gene3D" id="1.10.10.10">
    <property type="entry name" value="Winged helix-like DNA-binding domain superfamily/Winged helix DNA-binding domain"/>
    <property type="match status" value="1"/>
</dbReference>
<dbReference type="SUPFAM" id="SSF52540">
    <property type="entry name" value="P-loop containing nucleoside triphosphate hydrolases"/>
    <property type="match status" value="1"/>
</dbReference>
<accession>A0A2W4XDW7</accession>
<feature type="region of interest" description="Disordered" evidence="1">
    <location>
        <begin position="626"/>
        <end position="655"/>
    </location>
</feature>
<dbReference type="Proteomes" id="UP000249794">
    <property type="component" value="Unassembled WGS sequence"/>
</dbReference>